<protein>
    <submittedName>
        <fullName evidence="1">Uncharacterized protein</fullName>
    </submittedName>
</protein>
<reference evidence="1" key="1">
    <citation type="journal article" date="2019" name="BMC Genomics">
        <title>A new reference genome for Sorghum bicolor reveals high levels of sequence similarity between sweet and grain genotypes: implications for the genetics of sugar metabolism.</title>
        <authorList>
            <person name="Cooper E.A."/>
            <person name="Brenton Z.W."/>
            <person name="Flinn B.S."/>
            <person name="Jenkins J."/>
            <person name="Shu S."/>
            <person name="Flowers D."/>
            <person name="Luo F."/>
            <person name="Wang Y."/>
            <person name="Xia P."/>
            <person name="Barry K."/>
            <person name="Daum C."/>
            <person name="Lipzen A."/>
            <person name="Yoshinaga Y."/>
            <person name="Schmutz J."/>
            <person name="Saski C."/>
            <person name="Vermerris W."/>
            <person name="Kresovich S."/>
        </authorList>
    </citation>
    <scope>NUCLEOTIDE SEQUENCE</scope>
</reference>
<gene>
    <name evidence="1" type="ORF">BDA96_06G071300</name>
</gene>
<proteinExistence type="predicted"/>
<reference evidence="1" key="2">
    <citation type="submission" date="2020-10" db="EMBL/GenBank/DDBJ databases">
        <authorList>
            <person name="Cooper E.A."/>
            <person name="Brenton Z.W."/>
            <person name="Flinn B.S."/>
            <person name="Jenkins J."/>
            <person name="Shu S."/>
            <person name="Flowers D."/>
            <person name="Luo F."/>
            <person name="Wang Y."/>
            <person name="Xia P."/>
            <person name="Barry K."/>
            <person name="Daum C."/>
            <person name="Lipzen A."/>
            <person name="Yoshinaga Y."/>
            <person name="Schmutz J."/>
            <person name="Saski C."/>
            <person name="Vermerris W."/>
            <person name="Kresovich S."/>
        </authorList>
    </citation>
    <scope>NUCLEOTIDE SEQUENCE</scope>
</reference>
<dbReference type="Proteomes" id="UP000807115">
    <property type="component" value="Chromosome 6"/>
</dbReference>
<evidence type="ECO:0000313" key="1">
    <source>
        <dbReference type="EMBL" id="KAG0525613.1"/>
    </source>
</evidence>
<organism evidence="1 2">
    <name type="scientific">Sorghum bicolor</name>
    <name type="common">Sorghum</name>
    <name type="synonym">Sorghum vulgare</name>
    <dbReference type="NCBI Taxonomy" id="4558"/>
    <lineage>
        <taxon>Eukaryota</taxon>
        <taxon>Viridiplantae</taxon>
        <taxon>Streptophyta</taxon>
        <taxon>Embryophyta</taxon>
        <taxon>Tracheophyta</taxon>
        <taxon>Spermatophyta</taxon>
        <taxon>Magnoliopsida</taxon>
        <taxon>Liliopsida</taxon>
        <taxon>Poales</taxon>
        <taxon>Poaceae</taxon>
        <taxon>PACMAD clade</taxon>
        <taxon>Panicoideae</taxon>
        <taxon>Andropogonodae</taxon>
        <taxon>Andropogoneae</taxon>
        <taxon>Sorghinae</taxon>
        <taxon>Sorghum</taxon>
    </lineage>
</organism>
<accession>A0A921UBN8</accession>
<dbReference type="AlphaFoldDB" id="A0A921UBN8"/>
<evidence type="ECO:0000313" key="2">
    <source>
        <dbReference type="Proteomes" id="UP000807115"/>
    </source>
</evidence>
<name>A0A921UBN8_SORBI</name>
<dbReference type="EMBL" id="CM027685">
    <property type="protein sequence ID" value="KAG0525613.1"/>
    <property type="molecule type" value="Genomic_DNA"/>
</dbReference>
<comment type="caution">
    <text evidence="1">The sequence shown here is derived from an EMBL/GenBank/DDBJ whole genome shotgun (WGS) entry which is preliminary data.</text>
</comment>
<sequence length="124" mass="13932">MWRRIAVNLYDPVDVHKHRVRWQETVGMSRSVADQDFISRPILLSSMQVLLYHTSAHCLCQLDDMLLVGCWSCVTLSLGGCSTEACACQSQSCFDFGPSLFEFSQDRAEEGSCLVLLNMDLSYG</sequence>